<evidence type="ECO:0000313" key="1">
    <source>
        <dbReference type="EMBL" id="KAG7174310.1"/>
    </source>
</evidence>
<reference evidence="1" key="1">
    <citation type="journal article" date="2021" name="Sci. Adv.">
        <title>The American lobster genome reveals insights on longevity, neural, and immune adaptations.</title>
        <authorList>
            <person name="Polinski J.M."/>
            <person name="Zimin A.V."/>
            <person name="Clark K.F."/>
            <person name="Kohn A.B."/>
            <person name="Sadowski N."/>
            <person name="Timp W."/>
            <person name="Ptitsyn A."/>
            <person name="Khanna P."/>
            <person name="Romanova D.Y."/>
            <person name="Williams P."/>
            <person name="Greenwood S.J."/>
            <person name="Moroz L.L."/>
            <person name="Walt D.R."/>
            <person name="Bodnar A.G."/>
        </authorList>
    </citation>
    <scope>NUCLEOTIDE SEQUENCE</scope>
    <source>
        <strain evidence="1">GMGI-L3</strain>
    </source>
</reference>
<evidence type="ECO:0000313" key="2">
    <source>
        <dbReference type="Proteomes" id="UP000747542"/>
    </source>
</evidence>
<dbReference type="Proteomes" id="UP000747542">
    <property type="component" value="Unassembled WGS sequence"/>
</dbReference>
<proteinExistence type="predicted"/>
<sequence>QERRYQPPPTTQPAQVARRVSEAGWWRPQVAWLAGVKGRIAQLFSASWCVQPGYETLSSFGCRTSKSVLDAVVLNYD</sequence>
<gene>
    <name evidence="1" type="ORF">Hamer_G003247</name>
</gene>
<organism evidence="1 2">
    <name type="scientific">Homarus americanus</name>
    <name type="common">American lobster</name>
    <dbReference type="NCBI Taxonomy" id="6706"/>
    <lineage>
        <taxon>Eukaryota</taxon>
        <taxon>Metazoa</taxon>
        <taxon>Ecdysozoa</taxon>
        <taxon>Arthropoda</taxon>
        <taxon>Crustacea</taxon>
        <taxon>Multicrustacea</taxon>
        <taxon>Malacostraca</taxon>
        <taxon>Eumalacostraca</taxon>
        <taxon>Eucarida</taxon>
        <taxon>Decapoda</taxon>
        <taxon>Pleocyemata</taxon>
        <taxon>Astacidea</taxon>
        <taxon>Nephropoidea</taxon>
        <taxon>Nephropidae</taxon>
        <taxon>Homarus</taxon>
    </lineage>
</organism>
<protein>
    <submittedName>
        <fullName evidence="1">Uncharacterized protein</fullName>
    </submittedName>
</protein>
<dbReference type="EMBL" id="JAHLQT010007678">
    <property type="protein sequence ID" value="KAG7174310.1"/>
    <property type="molecule type" value="Genomic_DNA"/>
</dbReference>
<feature type="non-terminal residue" evidence="1">
    <location>
        <position position="77"/>
    </location>
</feature>
<keyword evidence="2" id="KW-1185">Reference proteome</keyword>
<name>A0A8J5N6Z4_HOMAM</name>
<accession>A0A8J5N6Z4</accession>
<comment type="caution">
    <text evidence="1">The sequence shown here is derived from an EMBL/GenBank/DDBJ whole genome shotgun (WGS) entry which is preliminary data.</text>
</comment>
<dbReference type="AlphaFoldDB" id="A0A8J5N6Z4"/>